<gene>
    <name evidence="1" type="ORF">GGD69_001478</name>
</gene>
<proteinExistence type="predicted"/>
<dbReference type="AlphaFoldDB" id="A0AAW3UPR3"/>
<dbReference type="EMBL" id="JACIIK010000003">
    <property type="protein sequence ID" value="MBB6200629.1"/>
    <property type="molecule type" value="Genomic_DNA"/>
</dbReference>
<protein>
    <submittedName>
        <fullName evidence="1">Uncharacterized protein</fullName>
    </submittedName>
</protein>
<reference evidence="1 2" key="1">
    <citation type="submission" date="2020-08" db="EMBL/GenBank/DDBJ databases">
        <title>Genomic Encyclopedia of Type Strains, Phase IV (KMG-V): Genome sequencing to study the core and pangenomes of soil and plant-associated prokaryotes.</title>
        <authorList>
            <person name="Whitman W."/>
        </authorList>
    </citation>
    <scope>NUCLEOTIDE SEQUENCE [LARGE SCALE GENOMIC DNA]</scope>
    <source>
        <strain evidence="1 2">SEMIA 4013</strain>
    </source>
</reference>
<comment type="caution">
    <text evidence="1">The sequence shown here is derived from an EMBL/GenBank/DDBJ whole genome shotgun (WGS) entry which is preliminary data.</text>
</comment>
<evidence type="ECO:0000313" key="2">
    <source>
        <dbReference type="Proteomes" id="UP000518681"/>
    </source>
</evidence>
<sequence>MLLIGNITVKPLNDIYPGFQAKRLRFPDRQFPPRLPSFTHPGHALLSYKSA</sequence>
<name>A0AAW3UPR3_9BURK</name>
<dbReference type="Proteomes" id="UP000518681">
    <property type="component" value="Unassembled WGS sequence"/>
</dbReference>
<evidence type="ECO:0000313" key="1">
    <source>
        <dbReference type="EMBL" id="MBB6200629.1"/>
    </source>
</evidence>
<accession>A0AAW3UPR3</accession>
<organism evidence="1 2">
    <name type="scientific">Paraburkholderia fungorum</name>
    <dbReference type="NCBI Taxonomy" id="134537"/>
    <lineage>
        <taxon>Bacteria</taxon>
        <taxon>Pseudomonadati</taxon>
        <taxon>Pseudomonadota</taxon>
        <taxon>Betaproteobacteria</taxon>
        <taxon>Burkholderiales</taxon>
        <taxon>Burkholderiaceae</taxon>
        <taxon>Paraburkholderia</taxon>
    </lineage>
</organism>